<evidence type="ECO:0000313" key="5">
    <source>
        <dbReference type="Proteomes" id="UP000034883"/>
    </source>
</evidence>
<keyword evidence="5" id="KW-1185">Reference proteome</keyword>
<dbReference type="InterPro" id="IPR023753">
    <property type="entry name" value="FAD/NAD-binding_dom"/>
</dbReference>
<name>A0A0F6W3D7_9BACT</name>
<dbReference type="SUPFAM" id="SSF51905">
    <property type="entry name" value="FAD/NAD(P)-binding domain"/>
    <property type="match status" value="2"/>
</dbReference>
<accession>A0A0F6W3D7</accession>
<dbReference type="GO" id="GO:0016491">
    <property type="term" value="F:oxidoreductase activity"/>
    <property type="evidence" value="ECO:0007669"/>
    <property type="project" value="UniProtKB-KW"/>
</dbReference>
<proteinExistence type="predicted"/>
<keyword evidence="2" id="KW-0560">Oxidoreductase</keyword>
<dbReference type="EMBL" id="CP011125">
    <property type="protein sequence ID" value="AKF06468.1"/>
    <property type="molecule type" value="Genomic_DNA"/>
</dbReference>
<evidence type="ECO:0000256" key="1">
    <source>
        <dbReference type="ARBA" id="ARBA00022630"/>
    </source>
</evidence>
<dbReference type="PRINTS" id="PR00368">
    <property type="entry name" value="FADPNR"/>
</dbReference>
<evidence type="ECO:0000313" key="4">
    <source>
        <dbReference type="EMBL" id="AKF06468.1"/>
    </source>
</evidence>
<gene>
    <name evidence="4" type="ORF">DB32_003617</name>
</gene>
<evidence type="ECO:0000256" key="2">
    <source>
        <dbReference type="ARBA" id="ARBA00023002"/>
    </source>
</evidence>
<feature type="domain" description="FAD/NAD(P)-binding" evidence="3">
    <location>
        <begin position="34"/>
        <end position="302"/>
    </location>
</feature>
<reference evidence="4 5" key="1">
    <citation type="submission" date="2015-03" db="EMBL/GenBank/DDBJ databases">
        <title>Genome assembly of Sandaracinus amylolyticus DSM 53668.</title>
        <authorList>
            <person name="Sharma G."/>
            <person name="Subramanian S."/>
        </authorList>
    </citation>
    <scope>NUCLEOTIDE SEQUENCE [LARGE SCALE GENOMIC DNA]</scope>
    <source>
        <strain evidence="4 5">DSM 53668</strain>
    </source>
</reference>
<dbReference type="STRING" id="927083.DB32_003617"/>
<dbReference type="PANTHER" id="PTHR48105">
    <property type="entry name" value="THIOREDOXIN REDUCTASE 1-RELATED-RELATED"/>
    <property type="match status" value="1"/>
</dbReference>
<dbReference type="Proteomes" id="UP000034883">
    <property type="component" value="Chromosome"/>
</dbReference>
<dbReference type="InterPro" id="IPR036188">
    <property type="entry name" value="FAD/NAD-bd_sf"/>
</dbReference>
<dbReference type="Gene3D" id="3.50.50.60">
    <property type="entry name" value="FAD/NAD(P)-binding domain"/>
    <property type="match status" value="2"/>
</dbReference>
<dbReference type="AlphaFoldDB" id="A0A0F6W3D7"/>
<evidence type="ECO:0000259" key="3">
    <source>
        <dbReference type="Pfam" id="PF07992"/>
    </source>
</evidence>
<protein>
    <submittedName>
        <fullName evidence="4">Thioredoxin reductase</fullName>
    </submittedName>
</protein>
<organism evidence="4 5">
    <name type="scientific">Sandaracinus amylolyticus</name>
    <dbReference type="NCBI Taxonomy" id="927083"/>
    <lineage>
        <taxon>Bacteria</taxon>
        <taxon>Pseudomonadati</taxon>
        <taxon>Myxococcota</taxon>
        <taxon>Polyangia</taxon>
        <taxon>Polyangiales</taxon>
        <taxon>Sandaracinaceae</taxon>
        <taxon>Sandaracinus</taxon>
    </lineage>
</organism>
<dbReference type="KEGG" id="samy:DB32_003617"/>
<dbReference type="PRINTS" id="PR00469">
    <property type="entry name" value="PNDRDTASEII"/>
</dbReference>
<dbReference type="Pfam" id="PF07992">
    <property type="entry name" value="Pyr_redox_2"/>
    <property type="match status" value="1"/>
</dbReference>
<sequence length="328" mass="35935">MLRASGAVRVPSGVRAFAALPVARIAHDDERMRYDAIIVGGGPAGLSAALQLGRARKRVLLCDVTPARNARAEHVHGLMTRDGTPPAELRAIGRAQLAQYDVEIRDGVRVTRIDGELDAFRATLADGSTVDARRVVLCNGMIDEIPELPGMRELWGRSVFQCPYCHGWEIQDRAFAALLAGPEWAIFGAFLRGWSKDVIAFTDARFEVPSDMRERLERANVRIEERRIRALVGEGDRLVAIELEDGTRVARDALFMKPPQRQTELVTQLDLALDDHGYVRVDPEGRTSVPGIFAAGDLTTMQQSAILGAAAGARAAYALNHELTLSTY</sequence>
<dbReference type="InterPro" id="IPR050097">
    <property type="entry name" value="Ferredoxin-NADP_redctase_2"/>
</dbReference>
<keyword evidence="1" id="KW-0285">Flavoprotein</keyword>